<sequence>MSSHYGRHRFTTWFRIEKRWQRDRLKYLRGDLQSGGELKSTREAIDSYIHARYEDIEDQFRRDLYKFNI</sequence>
<organism evidence="1 2">
    <name type="scientific">Halorubrum hochstenium ATCC 700873</name>
    <dbReference type="NCBI Taxonomy" id="1227481"/>
    <lineage>
        <taxon>Archaea</taxon>
        <taxon>Methanobacteriati</taxon>
        <taxon>Methanobacteriota</taxon>
        <taxon>Stenosarchaea group</taxon>
        <taxon>Halobacteria</taxon>
        <taxon>Halobacteriales</taxon>
        <taxon>Haloferacaceae</taxon>
        <taxon>Halorubrum</taxon>
    </lineage>
</organism>
<reference evidence="1 2" key="1">
    <citation type="journal article" date="2014" name="PLoS Genet.">
        <title>Phylogenetically driven sequencing of extremely halophilic archaea reveals strategies for static and dynamic osmo-response.</title>
        <authorList>
            <person name="Becker E.A."/>
            <person name="Seitzer P.M."/>
            <person name="Tritt A."/>
            <person name="Larsen D."/>
            <person name="Krusor M."/>
            <person name="Yao A.I."/>
            <person name="Wu D."/>
            <person name="Madern D."/>
            <person name="Eisen J.A."/>
            <person name="Darling A.E."/>
            <person name="Facciotti M.T."/>
        </authorList>
    </citation>
    <scope>NUCLEOTIDE SEQUENCE [LARGE SCALE GENOMIC DNA]</scope>
    <source>
        <strain evidence="1 2">ATCC 700873</strain>
    </source>
</reference>
<dbReference type="Proteomes" id="UP000011689">
    <property type="component" value="Unassembled WGS sequence"/>
</dbReference>
<comment type="caution">
    <text evidence="1">The sequence shown here is derived from an EMBL/GenBank/DDBJ whole genome shotgun (WGS) entry which is preliminary data.</text>
</comment>
<accession>M0F9G1</accession>
<evidence type="ECO:0000313" key="2">
    <source>
        <dbReference type="Proteomes" id="UP000011689"/>
    </source>
</evidence>
<proteinExistence type="predicted"/>
<evidence type="ECO:0008006" key="3">
    <source>
        <dbReference type="Google" id="ProtNLM"/>
    </source>
</evidence>
<name>M0F9G1_9EURY</name>
<evidence type="ECO:0000313" key="1">
    <source>
        <dbReference type="EMBL" id="ELZ55887.1"/>
    </source>
</evidence>
<dbReference type="AlphaFoldDB" id="M0F9G1"/>
<gene>
    <name evidence="1" type="ORF">C467_08894</name>
</gene>
<dbReference type="EMBL" id="AOJO01000039">
    <property type="protein sequence ID" value="ELZ55887.1"/>
    <property type="molecule type" value="Genomic_DNA"/>
</dbReference>
<keyword evidence="2" id="KW-1185">Reference proteome</keyword>
<protein>
    <recommendedName>
        <fullName evidence="3">Integrase family protein</fullName>
    </recommendedName>
</protein>